<dbReference type="InterPro" id="IPR009061">
    <property type="entry name" value="DNA-bd_dom_put_sf"/>
</dbReference>
<dbReference type="Proteomes" id="UP000198953">
    <property type="component" value="Unassembled WGS sequence"/>
</dbReference>
<dbReference type="GO" id="GO:0003677">
    <property type="term" value="F:DNA binding"/>
    <property type="evidence" value="ECO:0007669"/>
    <property type="project" value="InterPro"/>
</dbReference>
<dbReference type="EMBL" id="FOBF01000015">
    <property type="protein sequence ID" value="SEM59997.1"/>
    <property type="molecule type" value="Genomic_DNA"/>
</dbReference>
<dbReference type="STRING" id="46177.SAMN05660976_05546"/>
<feature type="domain" description="Helix-turn-helix" evidence="1">
    <location>
        <begin position="4"/>
        <end position="49"/>
    </location>
</feature>
<evidence type="ECO:0000259" key="1">
    <source>
        <dbReference type="Pfam" id="PF12728"/>
    </source>
</evidence>
<dbReference type="Pfam" id="PF12728">
    <property type="entry name" value="HTH_17"/>
    <property type="match status" value="1"/>
</dbReference>
<dbReference type="AlphaFoldDB" id="A0A1H7ZRK1"/>
<dbReference type="NCBIfam" id="TIGR01764">
    <property type="entry name" value="excise"/>
    <property type="match status" value="1"/>
</dbReference>
<proteinExistence type="predicted"/>
<accession>A0A1H7ZRK1</accession>
<dbReference type="RefSeq" id="WP_256257290.1">
    <property type="nucleotide sequence ID" value="NZ_FOBF01000015.1"/>
</dbReference>
<dbReference type="SUPFAM" id="SSF46955">
    <property type="entry name" value="Putative DNA-binding domain"/>
    <property type="match status" value="1"/>
</dbReference>
<gene>
    <name evidence="2" type="ORF">SAMN05660976_05546</name>
</gene>
<evidence type="ECO:0000313" key="2">
    <source>
        <dbReference type="EMBL" id="SEM59997.1"/>
    </source>
</evidence>
<keyword evidence="3" id="KW-1185">Reference proteome</keyword>
<evidence type="ECO:0000313" key="3">
    <source>
        <dbReference type="Proteomes" id="UP000198953"/>
    </source>
</evidence>
<sequence>MNPLLTVPETAARLNTSVRFVRRLIAERRIEFVKVGRHVRISESALTRFVVAGTVAPLTAQEITGRAA</sequence>
<protein>
    <submittedName>
        <fullName evidence="2">DNA binding domain-containing protein, excisionase family</fullName>
    </submittedName>
</protein>
<dbReference type="InterPro" id="IPR041657">
    <property type="entry name" value="HTH_17"/>
</dbReference>
<reference evidence="2 3" key="1">
    <citation type="submission" date="2016-10" db="EMBL/GenBank/DDBJ databases">
        <authorList>
            <person name="de Groot N.N."/>
        </authorList>
    </citation>
    <scope>NUCLEOTIDE SEQUENCE [LARGE SCALE GENOMIC DNA]</scope>
    <source>
        <strain evidence="2 3">DSM 43357</strain>
    </source>
</reference>
<name>A0A1H7ZRK1_9ACTN</name>
<organism evidence="2 3">
    <name type="scientific">Nonomuraea pusilla</name>
    <dbReference type="NCBI Taxonomy" id="46177"/>
    <lineage>
        <taxon>Bacteria</taxon>
        <taxon>Bacillati</taxon>
        <taxon>Actinomycetota</taxon>
        <taxon>Actinomycetes</taxon>
        <taxon>Streptosporangiales</taxon>
        <taxon>Streptosporangiaceae</taxon>
        <taxon>Nonomuraea</taxon>
    </lineage>
</organism>
<dbReference type="InterPro" id="IPR010093">
    <property type="entry name" value="SinI_DNA-bd"/>
</dbReference>